<organism evidence="1 2">
    <name type="scientific">Rhizophagus clarus</name>
    <dbReference type="NCBI Taxonomy" id="94130"/>
    <lineage>
        <taxon>Eukaryota</taxon>
        <taxon>Fungi</taxon>
        <taxon>Fungi incertae sedis</taxon>
        <taxon>Mucoromycota</taxon>
        <taxon>Glomeromycotina</taxon>
        <taxon>Glomeromycetes</taxon>
        <taxon>Glomerales</taxon>
        <taxon>Glomeraceae</taxon>
        <taxon>Rhizophagus</taxon>
    </lineage>
</organism>
<comment type="caution">
    <text evidence="1">The sequence shown here is derived from an EMBL/GenBank/DDBJ whole genome shotgun (WGS) entry which is preliminary data.</text>
</comment>
<dbReference type="Proteomes" id="UP000615446">
    <property type="component" value="Unassembled WGS sequence"/>
</dbReference>
<dbReference type="EMBL" id="BLAL01000262">
    <property type="protein sequence ID" value="GES98162.1"/>
    <property type="molecule type" value="Genomic_DNA"/>
</dbReference>
<reference evidence="1" key="1">
    <citation type="submission" date="2019-10" db="EMBL/GenBank/DDBJ databases">
        <title>Conservation and host-specific expression of non-tandemly repeated heterogenous ribosome RNA gene in arbuscular mycorrhizal fungi.</title>
        <authorList>
            <person name="Maeda T."/>
            <person name="Kobayashi Y."/>
            <person name="Nakagawa T."/>
            <person name="Ezawa T."/>
            <person name="Yamaguchi K."/>
            <person name="Bino T."/>
            <person name="Nishimoto Y."/>
            <person name="Shigenobu S."/>
            <person name="Kawaguchi M."/>
        </authorList>
    </citation>
    <scope>NUCLEOTIDE SEQUENCE</scope>
    <source>
        <strain evidence="1">HR1</strain>
    </source>
</reference>
<dbReference type="AlphaFoldDB" id="A0A8H3M3S2"/>
<accession>A0A8H3M3S2</accession>
<evidence type="ECO:0000313" key="2">
    <source>
        <dbReference type="Proteomes" id="UP000615446"/>
    </source>
</evidence>
<sequence>MFYFAYFFRRLFKTVNADFGSSFGIQIDALEVVAWRFGHREWKPNLDYATDTMMIPLNTFGRDIDGFF</sequence>
<gene>
    <name evidence="1" type="ORF">RCL2_002472200</name>
</gene>
<proteinExistence type="predicted"/>
<evidence type="ECO:0000313" key="1">
    <source>
        <dbReference type="EMBL" id="GES98162.1"/>
    </source>
</evidence>
<name>A0A8H3M3S2_9GLOM</name>
<protein>
    <submittedName>
        <fullName evidence="1">Uncharacterized protein</fullName>
    </submittedName>
</protein>